<protein>
    <submittedName>
        <fullName evidence="1">Uncharacterized protein</fullName>
    </submittedName>
</protein>
<evidence type="ECO:0000313" key="1">
    <source>
        <dbReference type="EMBL" id="CAI2372809.1"/>
    </source>
</evidence>
<accession>A0AAD1XHJ6</accession>
<organism evidence="1 2">
    <name type="scientific">Euplotes crassus</name>
    <dbReference type="NCBI Taxonomy" id="5936"/>
    <lineage>
        <taxon>Eukaryota</taxon>
        <taxon>Sar</taxon>
        <taxon>Alveolata</taxon>
        <taxon>Ciliophora</taxon>
        <taxon>Intramacronucleata</taxon>
        <taxon>Spirotrichea</taxon>
        <taxon>Hypotrichia</taxon>
        <taxon>Euplotida</taxon>
        <taxon>Euplotidae</taxon>
        <taxon>Moneuplotes</taxon>
    </lineage>
</organism>
<dbReference type="EMBL" id="CAMPGE010014117">
    <property type="protein sequence ID" value="CAI2372809.1"/>
    <property type="molecule type" value="Genomic_DNA"/>
</dbReference>
<reference evidence="1" key="1">
    <citation type="submission" date="2023-07" db="EMBL/GenBank/DDBJ databases">
        <authorList>
            <consortium name="AG Swart"/>
            <person name="Singh M."/>
            <person name="Singh A."/>
            <person name="Seah K."/>
            <person name="Emmerich C."/>
        </authorList>
    </citation>
    <scope>NUCLEOTIDE SEQUENCE</scope>
    <source>
        <strain evidence="1">DP1</strain>
    </source>
</reference>
<keyword evidence="2" id="KW-1185">Reference proteome</keyword>
<name>A0AAD1XHJ6_EUPCR</name>
<evidence type="ECO:0000313" key="2">
    <source>
        <dbReference type="Proteomes" id="UP001295684"/>
    </source>
</evidence>
<gene>
    <name evidence="1" type="ORF">ECRASSUSDP1_LOCUS14143</name>
</gene>
<sequence>MPCFGIEFYIQINQTSESAYLKLCDCIDRLGFGRPSQALILQIMRKNRKFPVSGCQSLASL</sequence>
<comment type="caution">
    <text evidence="1">The sequence shown here is derived from an EMBL/GenBank/DDBJ whole genome shotgun (WGS) entry which is preliminary data.</text>
</comment>
<dbReference type="AlphaFoldDB" id="A0AAD1XHJ6"/>
<proteinExistence type="predicted"/>
<dbReference type="Proteomes" id="UP001295684">
    <property type="component" value="Unassembled WGS sequence"/>
</dbReference>